<comment type="caution">
    <text evidence="2">The sequence shown here is derived from an EMBL/GenBank/DDBJ whole genome shotgun (WGS) entry which is preliminary data.</text>
</comment>
<protein>
    <submittedName>
        <fullName evidence="2">Restriction endonuclease</fullName>
    </submittedName>
</protein>
<dbReference type="Pfam" id="PF04471">
    <property type="entry name" value="Mrr_cat"/>
    <property type="match status" value="1"/>
</dbReference>
<keyword evidence="2" id="KW-0255">Endonuclease</keyword>
<dbReference type="GO" id="GO:0004519">
    <property type="term" value="F:endonuclease activity"/>
    <property type="evidence" value="ECO:0007669"/>
    <property type="project" value="UniProtKB-KW"/>
</dbReference>
<organism evidence="2 3">
    <name type="scientific">Sedimentibacter hydroxybenzoicus DSM 7310</name>
    <dbReference type="NCBI Taxonomy" id="1123245"/>
    <lineage>
        <taxon>Bacteria</taxon>
        <taxon>Bacillati</taxon>
        <taxon>Bacillota</taxon>
        <taxon>Tissierellia</taxon>
        <taxon>Sedimentibacter</taxon>
    </lineage>
</organism>
<dbReference type="GO" id="GO:0009307">
    <property type="term" value="P:DNA restriction-modification system"/>
    <property type="evidence" value="ECO:0007669"/>
    <property type="project" value="InterPro"/>
</dbReference>
<dbReference type="GO" id="GO:0003677">
    <property type="term" value="F:DNA binding"/>
    <property type="evidence" value="ECO:0007669"/>
    <property type="project" value="InterPro"/>
</dbReference>
<keyword evidence="3" id="KW-1185">Reference proteome</keyword>
<keyword evidence="2" id="KW-0540">Nuclease</keyword>
<dbReference type="RefSeq" id="WP_179238691.1">
    <property type="nucleotide sequence ID" value="NZ_JACBNQ010000015.1"/>
</dbReference>
<name>A0A974BKS9_SEDHY</name>
<feature type="domain" description="Restriction endonuclease type IV Mrr" evidence="1">
    <location>
        <begin position="42"/>
        <end position="127"/>
    </location>
</feature>
<proteinExistence type="predicted"/>
<keyword evidence="2" id="KW-0378">Hydrolase</keyword>
<gene>
    <name evidence="2" type="ORF">HZF24_12650</name>
</gene>
<dbReference type="EMBL" id="JACBNQ010000015">
    <property type="protein sequence ID" value="NYB74989.1"/>
    <property type="molecule type" value="Genomic_DNA"/>
</dbReference>
<evidence type="ECO:0000313" key="2">
    <source>
        <dbReference type="EMBL" id="NYB74989.1"/>
    </source>
</evidence>
<dbReference type="InterPro" id="IPR007560">
    <property type="entry name" value="Restrct_endonuc_IV_Mrr"/>
</dbReference>
<sequence>MPKNTGKRFESEVYDAIKSLLDNGQLGLLPNSCKVFKGKGYYSKDRDADIITDVSVEVYVGNSTTPSIIWIWECKDYGKSLPVDDVEEFHSKLSQIGGDRTKGTIITSNGAFQDGALKFAGSKGIGLARLLPEEQVKWVMYLMTSNMRYSQNNNTLNGLRNISFVSHGERFFGLTSDSKLTNYWNLDDFIDYELKLILKQLI</sequence>
<reference evidence="2" key="1">
    <citation type="submission" date="2020-07" db="EMBL/GenBank/DDBJ databases">
        <title>Genomic analysis of a strain of Sedimentibacter Hydroxybenzoicus DSM7310.</title>
        <authorList>
            <person name="Ma S."/>
        </authorList>
    </citation>
    <scope>NUCLEOTIDE SEQUENCE</scope>
    <source>
        <strain evidence="2">DSM 7310</strain>
    </source>
</reference>
<accession>A0A974BKS9</accession>
<dbReference type="Proteomes" id="UP000611629">
    <property type="component" value="Unassembled WGS sequence"/>
</dbReference>
<evidence type="ECO:0000259" key="1">
    <source>
        <dbReference type="Pfam" id="PF04471"/>
    </source>
</evidence>
<dbReference type="AlphaFoldDB" id="A0A974BKS9"/>
<evidence type="ECO:0000313" key="3">
    <source>
        <dbReference type="Proteomes" id="UP000611629"/>
    </source>
</evidence>